<protein>
    <submittedName>
        <fullName evidence="2">Uncharacterized protein</fullName>
    </submittedName>
</protein>
<sequence>MPYPRHGIILNLKSVSAPNDVPLSISLAPRIYLVICIWSCLGASGVAYIDNVMYPKMFRVPPLRHRDRFVSPSNINKSTKWRGVFSRNGHRLRGMRTSELYARNVTSMTPYVPTTP</sequence>
<dbReference type="EMBL" id="JAACXV010000229">
    <property type="protein sequence ID" value="KAF7281681.1"/>
    <property type="molecule type" value="Genomic_DNA"/>
</dbReference>
<evidence type="ECO:0000313" key="2">
    <source>
        <dbReference type="EMBL" id="KAF7281681.1"/>
    </source>
</evidence>
<gene>
    <name evidence="2" type="ORF">GWI33_004403</name>
</gene>
<reference evidence="2" key="1">
    <citation type="submission" date="2020-08" db="EMBL/GenBank/DDBJ databases">
        <title>Genome sequencing and assembly of the red palm weevil Rhynchophorus ferrugineus.</title>
        <authorList>
            <person name="Dias G.B."/>
            <person name="Bergman C.M."/>
            <person name="Manee M."/>
        </authorList>
    </citation>
    <scope>NUCLEOTIDE SEQUENCE</scope>
    <source>
        <strain evidence="2">AA-2017</strain>
        <tissue evidence="2">Whole larva</tissue>
    </source>
</reference>
<evidence type="ECO:0000256" key="1">
    <source>
        <dbReference type="SAM" id="Phobius"/>
    </source>
</evidence>
<organism evidence="2 3">
    <name type="scientific">Rhynchophorus ferrugineus</name>
    <name type="common">Red palm weevil</name>
    <name type="synonym">Curculio ferrugineus</name>
    <dbReference type="NCBI Taxonomy" id="354439"/>
    <lineage>
        <taxon>Eukaryota</taxon>
        <taxon>Metazoa</taxon>
        <taxon>Ecdysozoa</taxon>
        <taxon>Arthropoda</taxon>
        <taxon>Hexapoda</taxon>
        <taxon>Insecta</taxon>
        <taxon>Pterygota</taxon>
        <taxon>Neoptera</taxon>
        <taxon>Endopterygota</taxon>
        <taxon>Coleoptera</taxon>
        <taxon>Polyphaga</taxon>
        <taxon>Cucujiformia</taxon>
        <taxon>Curculionidae</taxon>
        <taxon>Dryophthorinae</taxon>
        <taxon>Rhynchophorus</taxon>
    </lineage>
</organism>
<keyword evidence="3" id="KW-1185">Reference proteome</keyword>
<accession>A0A834MEN7</accession>
<dbReference type="AlphaFoldDB" id="A0A834MEN7"/>
<keyword evidence="1" id="KW-1133">Transmembrane helix</keyword>
<feature type="transmembrane region" description="Helical" evidence="1">
    <location>
        <begin position="31"/>
        <end position="49"/>
    </location>
</feature>
<proteinExistence type="predicted"/>
<dbReference type="Proteomes" id="UP000625711">
    <property type="component" value="Unassembled WGS sequence"/>
</dbReference>
<keyword evidence="1" id="KW-0472">Membrane</keyword>
<comment type="caution">
    <text evidence="2">The sequence shown here is derived from an EMBL/GenBank/DDBJ whole genome shotgun (WGS) entry which is preliminary data.</text>
</comment>
<keyword evidence="1" id="KW-0812">Transmembrane</keyword>
<evidence type="ECO:0000313" key="3">
    <source>
        <dbReference type="Proteomes" id="UP000625711"/>
    </source>
</evidence>
<name>A0A834MEN7_RHYFE</name>